<dbReference type="GO" id="GO:0006412">
    <property type="term" value="P:translation"/>
    <property type="evidence" value="ECO:0007669"/>
    <property type="project" value="UniProtKB-UniRule"/>
</dbReference>
<reference evidence="13" key="1">
    <citation type="submission" date="2018-02" db="EMBL/GenBank/DDBJ databases">
        <title>Genome sequencing of Solimonas sp. HR-BB.</title>
        <authorList>
            <person name="Lee Y."/>
            <person name="Jeon C.O."/>
        </authorList>
    </citation>
    <scope>NUCLEOTIDE SEQUENCE [LARGE SCALE GENOMIC DNA]</scope>
    <source>
        <strain evidence="13">HR-E</strain>
    </source>
</reference>
<comment type="caution">
    <text evidence="12">The sequence shown here is derived from an EMBL/GenBank/DDBJ whole genome shotgun (WGS) entry which is preliminary data.</text>
</comment>
<evidence type="ECO:0000256" key="7">
    <source>
        <dbReference type="HAMAP-Rule" id="MF_01306"/>
    </source>
</evidence>
<dbReference type="CDD" id="cd00165">
    <property type="entry name" value="S4"/>
    <property type="match status" value="1"/>
</dbReference>
<dbReference type="NCBIfam" id="NF003717">
    <property type="entry name" value="PRK05327.1"/>
    <property type="match status" value="1"/>
</dbReference>
<dbReference type="InterPro" id="IPR002942">
    <property type="entry name" value="S4_RNA-bd"/>
</dbReference>
<accession>A0A2P6AV32</accession>
<evidence type="ECO:0000256" key="4">
    <source>
        <dbReference type="ARBA" id="ARBA00022980"/>
    </source>
</evidence>
<sequence length="207" mass="23148">MARYIGPKCKLSRREGTDLQLKSGVRALDTKCKAETPPGQHGASRKGRLSDYGTQHREKMKVRRIYGVLERQFSNYYKEAARLKGATGENLLQLLESRLDNVVYRMGFGATRSEARQLVSHRAILVNGVRVNVASIQVAPGDVITVHEKAKNQLRVKNALELAGQRGVPAWLSVDTTKLEGTFKARPERSDLSSEINENLIVELYSK</sequence>
<dbReference type="PANTHER" id="PTHR11831:SF4">
    <property type="entry name" value="SMALL RIBOSOMAL SUBUNIT PROTEIN US4M"/>
    <property type="match status" value="1"/>
</dbReference>
<dbReference type="Gene3D" id="3.10.290.10">
    <property type="entry name" value="RNA-binding S4 domain"/>
    <property type="match status" value="1"/>
</dbReference>
<dbReference type="OrthoDB" id="9803672at2"/>
<dbReference type="Pfam" id="PF00163">
    <property type="entry name" value="Ribosomal_S4"/>
    <property type="match status" value="1"/>
</dbReference>
<dbReference type="PROSITE" id="PS50889">
    <property type="entry name" value="S4"/>
    <property type="match status" value="1"/>
</dbReference>
<evidence type="ECO:0000256" key="6">
    <source>
        <dbReference type="ARBA" id="ARBA00035254"/>
    </source>
</evidence>
<comment type="subunit">
    <text evidence="7">Part of the 30S ribosomal subunit. Contacts protein S5. The interaction surface between S4 and S5 is involved in control of translational fidelity.</text>
</comment>
<keyword evidence="13" id="KW-1185">Reference proteome</keyword>
<dbReference type="AlphaFoldDB" id="A0A2P6AV32"/>
<comment type="similarity">
    <text evidence="1 7 8">Belongs to the universal ribosomal protein uS4 family.</text>
</comment>
<keyword evidence="2 7" id="KW-0699">rRNA-binding</keyword>
<name>A0A2P6AV32_9GAMM</name>
<feature type="region of interest" description="Disordered" evidence="9">
    <location>
        <begin position="30"/>
        <end position="56"/>
    </location>
</feature>
<dbReference type="Pfam" id="PF01479">
    <property type="entry name" value="S4"/>
    <property type="match status" value="1"/>
</dbReference>
<dbReference type="NCBIfam" id="TIGR01017">
    <property type="entry name" value="rpsD_bact"/>
    <property type="match status" value="1"/>
</dbReference>
<dbReference type="GO" id="GO:0042274">
    <property type="term" value="P:ribosomal small subunit biogenesis"/>
    <property type="evidence" value="ECO:0007669"/>
    <property type="project" value="TreeGrafter"/>
</dbReference>
<gene>
    <name evidence="7" type="primary">rpsD</name>
    <name evidence="12" type="ORF">C5O18_00965</name>
</gene>
<evidence type="ECO:0000313" key="13">
    <source>
        <dbReference type="Proteomes" id="UP000243900"/>
    </source>
</evidence>
<dbReference type="InterPro" id="IPR022801">
    <property type="entry name" value="Ribosomal_uS4"/>
</dbReference>
<dbReference type="EMBL" id="PTQZ01000008">
    <property type="protein sequence ID" value="PQA51993.1"/>
    <property type="molecule type" value="Genomic_DNA"/>
</dbReference>
<organism evidence="12 13">
    <name type="scientific">Amnimonas aquatica</name>
    <dbReference type="NCBI Taxonomy" id="2094561"/>
    <lineage>
        <taxon>Bacteria</taxon>
        <taxon>Pseudomonadati</taxon>
        <taxon>Pseudomonadota</taxon>
        <taxon>Gammaproteobacteria</taxon>
        <taxon>Moraxellales</taxon>
        <taxon>Moraxellaceae</taxon>
        <taxon>Amnimonas</taxon>
    </lineage>
</organism>
<dbReference type="FunFam" id="1.10.1050.10:FF:000001">
    <property type="entry name" value="30S ribosomal protein S4"/>
    <property type="match status" value="1"/>
</dbReference>
<evidence type="ECO:0000259" key="10">
    <source>
        <dbReference type="SMART" id="SM00363"/>
    </source>
</evidence>
<dbReference type="InterPro" id="IPR036986">
    <property type="entry name" value="S4_RNA-bd_sf"/>
</dbReference>
<keyword evidence="3 7" id="KW-0694">RNA-binding</keyword>
<comment type="function">
    <text evidence="7">With S5 and S12 plays an important role in translational accuracy.</text>
</comment>
<evidence type="ECO:0000256" key="5">
    <source>
        <dbReference type="ARBA" id="ARBA00023274"/>
    </source>
</evidence>
<evidence type="ECO:0000259" key="11">
    <source>
        <dbReference type="SMART" id="SM01390"/>
    </source>
</evidence>
<evidence type="ECO:0000256" key="3">
    <source>
        <dbReference type="ARBA" id="ARBA00022884"/>
    </source>
</evidence>
<evidence type="ECO:0000256" key="1">
    <source>
        <dbReference type="ARBA" id="ARBA00007465"/>
    </source>
</evidence>
<keyword evidence="5 7" id="KW-0687">Ribonucleoprotein</keyword>
<dbReference type="FunFam" id="3.10.290.10:FF:000001">
    <property type="entry name" value="30S ribosomal protein S4"/>
    <property type="match status" value="1"/>
</dbReference>
<dbReference type="GO" id="GO:0015935">
    <property type="term" value="C:small ribosomal subunit"/>
    <property type="evidence" value="ECO:0007669"/>
    <property type="project" value="InterPro"/>
</dbReference>
<evidence type="ECO:0000256" key="2">
    <source>
        <dbReference type="ARBA" id="ARBA00022730"/>
    </source>
</evidence>
<dbReference type="SMART" id="SM00363">
    <property type="entry name" value="S4"/>
    <property type="match status" value="1"/>
</dbReference>
<dbReference type="GO" id="GO:0003735">
    <property type="term" value="F:structural constituent of ribosome"/>
    <property type="evidence" value="ECO:0007669"/>
    <property type="project" value="InterPro"/>
</dbReference>
<comment type="function">
    <text evidence="7">One of the primary rRNA binding proteins, it binds directly to 16S rRNA where it nucleates assembly of the body of the 30S subunit.</text>
</comment>
<dbReference type="Gene3D" id="1.10.1050.10">
    <property type="entry name" value="Ribosomal Protein S4 Delta 41, Chain A, domain 1"/>
    <property type="match status" value="1"/>
</dbReference>
<protein>
    <recommendedName>
        <fullName evidence="6 7">Small ribosomal subunit protein uS4</fullName>
    </recommendedName>
</protein>
<dbReference type="PROSITE" id="PS00632">
    <property type="entry name" value="RIBOSOMAL_S4"/>
    <property type="match status" value="1"/>
</dbReference>
<dbReference type="SUPFAM" id="SSF55174">
    <property type="entry name" value="Alpha-L RNA-binding motif"/>
    <property type="match status" value="1"/>
</dbReference>
<dbReference type="PANTHER" id="PTHR11831">
    <property type="entry name" value="30S 40S RIBOSOMAL PROTEIN"/>
    <property type="match status" value="1"/>
</dbReference>
<dbReference type="Proteomes" id="UP000243900">
    <property type="component" value="Unassembled WGS sequence"/>
</dbReference>
<feature type="domain" description="RNA-binding S4" evidence="10">
    <location>
        <begin position="97"/>
        <end position="161"/>
    </location>
</feature>
<keyword evidence="4 7" id="KW-0689">Ribosomal protein</keyword>
<evidence type="ECO:0000256" key="9">
    <source>
        <dbReference type="SAM" id="MobiDB-lite"/>
    </source>
</evidence>
<dbReference type="HAMAP" id="MF_01306_B">
    <property type="entry name" value="Ribosomal_uS4_B"/>
    <property type="match status" value="1"/>
</dbReference>
<dbReference type="InterPro" id="IPR001912">
    <property type="entry name" value="Ribosomal_uS4_N"/>
</dbReference>
<evidence type="ECO:0000313" key="12">
    <source>
        <dbReference type="EMBL" id="PQA51993.1"/>
    </source>
</evidence>
<dbReference type="SMART" id="SM01390">
    <property type="entry name" value="Ribosomal_S4"/>
    <property type="match status" value="1"/>
</dbReference>
<dbReference type="GO" id="GO:0019843">
    <property type="term" value="F:rRNA binding"/>
    <property type="evidence" value="ECO:0007669"/>
    <property type="project" value="UniProtKB-UniRule"/>
</dbReference>
<proteinExistence type="inferred from homology"/>
<feature type="domain" description="Small ribosomal subunit protein uS4 N-terminal" evidence="11">
    <location>
        <begin position="3"/>
        <end position="96"/>
    </location>
</feature>
<dbReference type="InterPro" id="IPR005709">
    <property type="entry name" value="Ribosomal_uS4_bac-type"/>
</dbReference>
<dbReference type="RefSeq" id="WP_105191017.1">
    <property type="nucleotide sequence ID" value="NZ_PTQZ01000008.1"/>
</dbReference>
<dbReference type="InterPro" id="IPR018079">
    <property type="entry name" value="Ribosomal_uS4_CS"/>
</dbReference>
<evidence type="ECO:0000256" key="8">
    <source>
        <dbReference type="RuleBase" id="RU003699"/>
    </source>
</evidence>